<dbReference type="PANTHER" id="PTHR43133">
    <property type="entry name" value="RNA POLYMERASE ECF-TYPE SIGMA FACTO"/>
    <property type="match status" value="1"/>
</dbReference>
<dbReference type="Proteomes" id="UP000319557">
    <property type="component" value="Chromosome"/>
</dbReference>
<dbReference type="AlphaFoldDB" id="A0A517LY05"/>
<dbReference type="Pfam" id="PF04542">
    <property type="entry name" value="Sigma70_r2"/>
    <property type="match status" value="1"/>
</dbReference>
<dbReference type="SUPFAM" id="SSF88659">
    <property type="entry name" value="Sigma3 and sigma4 domains of RNA polymerase sigma factors"/>
    <property type="match status" value="1"/>
</dbReference>
<dbReference type="InterPro" id="IPR013249">
    <property type="entry name" value="RNA_pol_sigma70_r4_t2"/>
</dbReference>
<dbReference type="KEGG" id="ruv:EC9_16780"/>
<evidence type="ECO:0000313" key="8">
    <source>
        <dbReference type="Proteomes" id="UP000319557"/>
    </source>
</evidence>
<comment type="similarity">
    <text evidence="1">Belongs to the sigma-70 factor family. ECF subfamily.</text>
</comment>
<sequence>MESTRSDDNRFTDDDFAQQLSDCREQVLHYIFSLVSNRTHAEDVLQEVMTALWMNRAQYDPDRNFLYWMRGFARNKVLAYYRQQSTAPKQLSMESVGRIIARVDANQHVVDDQLVALRGCVEGLSDRQRELLNRFYQPASDVDLIAQELDIKPSTVYVRMHRIRRHLLKCVQFSVTRMRTLA</sequence>
<dbReference type="SUPFAM" id="SSF88946">
    <property type="entry name" value="Sigma2 domain of RNA polymerase sigma factors"/>
    <property type="match status" value="1"/>
</dbReference>
<evidence type="ECO:0000313" key="7">
    <source>
        <dbReference type="EMBL" id="QDS87499.1"/>
    </source>
</evidence>
<evidence type="ECO:0000256" key="4">
    <source>
        <dbReference type="ARBA" id="ARBA00023163"/>
    </source>
</evidence>
<dbReference type="RefSeq" id="WP_145343900.1">
    <property type="nucleotide sequence ID" value="NZ_CP036261.1"/>
</dbReference>
<name>A0A517LY05_9BACT</name>
<protein>
    <submittedName>
        <fullName evidence="7">RNA polymerase sigma factor</fullName>
    </submittedName>
</protein>
<evidence type="ECO:0000256" key="3">
    <source>
        <dbReference type="ARBA" id="ARBA00023082"/>
    </source>
</evidence>
<dbReference type="Gene3D" id="1.10.1740.10">
    <property type="match status" value="1"/>
</dbReference>
<evidence type="ECO:0000256" key="2">
    <source>
        <dbReference type="ARBA" id="ARBA00023015"/>
    </source>
</evidence>
<keyword evidence="8" id="KW-1185">Reference proteome</keyword>
<feature type="domain" description="RNA polymerase sigma factor 70 region 4 type 2" evidence="6">
    <location>
        <begin position="115"/>
        <end position="167"/>
    </location>
</feature>
<dbReference type="Pfam" id="PF08281">
    <property type="entry name" value="Sigma70_r4_2"/>
    <property type="match status" value="1"/>
</dbReference>
<dbReference type="InterPro" id="IPR039425">
    <property type="entry name" value="RNA_pol_sigma-70-like"/>
</dbReference>
<dbReference type="Gene3D" id="1.10.10.10">
    <property type="entry name" value="Winged helix-like DNA-binding domain superfamily/Winged helix DNA-binding domain"/>
    <property type="match status" value="1"/>
</dbReference>
<dbReference type="GO" id="GO:0006352">
    <property type="term" value="P:DNA-templated transcription initiation"/>
    <property type="evidence" value="ECO:0007669"/>
    <property type="project" value="InterPro"/>
</dbReference>
<dbReference type="InterPro" id="IPR013324">
    <property type="entry name" value="RNA_pol_sigma_r3/r4-like"/>
</dbReference>
<feature type="domain" description="RNA polymerase sigma-70 region 2" evidence="5">
    <location>
        <begin position="24"/>
        <end position="85"/>
    </location>
</feature>
<dbReference type="PANTHER" id="PTHR43133:SF51">
    <property type="entry name" value="RNA POLYMERASE SIGMA FACTOR"/>
    <property type="match status" value="1"/>
</dbReference>
<dbReference type="InterPro" id="IPR014284">
    <property type="entry name" value="RNA_pol_sigma-70_dom"/>
</dbReference>
<dbReference type="EMBL" id="CP036261">
    <property type="protein sequence ID" value="QDS87499.1"/>
    <property type="molecule type" value="Genomic_DNA"/>
</dbReference>
<proteinExistence type="inferred from homology"/>
<evidence type="ECO:0000256" key="1">
    <source>
        <dbReference type="ARBA" id="ARBA00010641"/>
    </source>
</evidence>
<evidence type="ECO:0000259" key="5">
    <source>
        <dbReference type="Pfam" id="PF04542"/>
    </source>
</evidence>
<organism evidence="7 8">
    <name type="scientific">Rosistilla ulvae</name>
    <dbReference type="NCBI Taxonomy" id="1930277"/>
    <lineage>
        <taxon>Bacteria</taxon>
        <taxon>Pseudomonadati</taxon>
        <taxon>Planctomycetota</taxon>
        <taxon>Planctomycetia</taxon>
        <taxon>Pirellulales</taxon>
        <taxon>Pirellulaceae</taxon>
        <taxon>Rosistilla</taxon>
    </lineage>
</organism>
<dbReference type="InterPro" id="IPR036388">
    <property type="entry name" value="WH-like_DNA-bd_sf"/>
</dbReference>
<dbReference type="InterPro" id="IPR007627">
    <property type="entry name" value="RNA_pol_sigma70_r2"/>
</dbReference>
<accession>A0A517LY05</accession>
<dbReference type="OrthoDB" id="274896at2"/>
<dbReference type="NCBIfam" id="TIGR02937">
    <property type="entry name" value="sigma70-ECF"/>
    <property type="match status" value="1"/>
</dbReference>
<keyword evidence="3" id="KW-0731">Sigma factor</keyword>
<evidence type="ECO:0000259" key="6">
    <source>
        <dbReference type="Pfam" id="PF08281"/>
    </source>
</evidence>
<gene>
    <name evidence="7" type="ORF">EC9_16780</name>
</gene>
<reference evidence="7 8" key="1">
    <citation type="submission" date="2019-02" db="EMBL/GenBank/DDBJ databases">
        <title>Deep-cultivation of Planctomycetes and their phenomic and genomic characterization uncovers novel biology.</title>
        <authorList>
            <person name="Wiegand S."/>
            <person name="Jogler M."/>
            <person name="Boedeker C."/>
            <person name="Pinto D."/>
            <person name="Vollmers J."/>
            <person name="Rivas-Marin E."/>
            <person name="Kohn T."/>
            <person name="Peeters S.H."/>
            <person name="Heuer A."/>
            <person name="Rast P."/>
            <person name="Oberbeckmann S."/>
            <person name="Bunk B."/>
            <person name="Jeske O."/>
            <person name="Meyerdierks A."/>
            <person name="Storesund J.E."/>
            <person name="Kallscheuer N."/>
            <person name="Luecker S."/>
            <person name="Lage O.M."/>
            <person name="Pohl T."/>
            <person name="Merkel B.J."/>
            <person name="Hornburger P."/>
            <person name="Mueller R.-W."/>
            <person name="Bruemmer F."/>
            <person name="Labrenz M."/>
            <person name="Spormann A.M."/>
            <person name="Op den Camp H."/>
            <person name="Overmann J."/>
            <person name="Amann R."/>
            <person name="Jetten M.S.M."/>
            <person name="Mascher T."/>
            <person name="Medema M.H."/>
            <person name="Devos D.P."/>
            <person name="Kaster A.-K."/>
            <person name="Ovreas L."/>
            <person name="Rohde M."/>
            <person name="Galperin M.Y."/>
            <person name="Jogler C."/>
        </authorList>
    </citation>
    <scope>NUCLEOTIDE SEQUENCE [LARGE SCALE GENOMIC DNA]</scope>
    <source>
        <strain evidence="7 8">EC9</strain>
    </source>
</reference>
<dbReference type="GO" id="GO:0003677">
    <property type="term" value="F:DNA binding"/>
    <property type="evidence" value="ECO:0007669"/>
    <property type="project" value="InterPro"/>
</dbReference>
<keyword evidence="4" id="KW-0804">Transcription</keyword>
<dbReference type="InterPro" id="IPR013325">
    <property type="entry name" value="RNA_pol_sigma_r2"/>
</dbReference>
<dbReference type="GO" id="GO:0016987">
    <property type="term" value="F:sigma factor activity"/>
    <property type="evidence" value="ECO:0007669"/>
    <property type="project" value="UniProtKB-KW"/>
</dbReference>
<keyword evidence="2" id="KW-0805">Transcription regulation</keyword>